<dbReference type="AlphaFoldDB" id="F7ZBL2"/>
<dbReference type="EMBL" id="CP002623">
    <property type="protein sequence ID" value="AEI95594.1"/>
    <property type="molecule type" value="Genomic_DNA"/>
</dbReference>
<proteinExistence type="predicted"/>
<reference evidence="1 2" key="1">
    <citation type="journal article" date="2011" name="BMC Genomics">
        <title>Comparative genome analysis and genome-guided physiological analysis of Roseobacter litoralis.</title>
        <authorList>
            <person name="Kalhoefer D."/>
            <person name="Thole S."/>
            <person name="Voget S."/>
            <person name="Lehmann R."/>
            <person name="Liesegang H."/>
            <person name="Wollher A."/>
            <person name="Daniel R."/>
            <person name="Simon M."/>
            <person name="Brinkhoff T."/>
        </authorList>
    </citation>
    <scope>NUCLEOTIDE SEQUENCE [LARGE SCALE GENOMIC DNA]</scope>
    <source>
        <strain evidence="2">ATCC 49566 / DSM 6996 / JCM 21268 / NBRC 15278 / OCh 149</strain>
    </source>
</reference>
<dbReference type="KEGG" id="rli:RLO149_c036760"/>
<sequence>MHYLIGFAPGAYSLLNTVDNNLTFDDIMSPRNISIADVITRNNVLFIISFLAQNTLPHRKRFGHFASTLMESGSKL</sequence>
<accession>F7ZBL2</accession>
<protein>
    <submittedName>
        <fullName evidence="1">Uncharacterized protein</fullName>
    </submittedName>
</protein>
<gene>
    <name evidence="1" type="ordered locus">RLO149_c036760</name>
</gene>
<dbReference type="HOGENOM" id="CLU_2652196_0_0_5"/>
<evidence type="ECO:0000313" key="1">
    <source>
        <dbReference type="EMBL" id="AEI95594.1"/>
    </source>
</evidence>
<name>F7ZBL2_ROSLO</name>
<organism evidence="1 2">
    <name type="scientific">Roseobacter litoralis (strain ATCC 49566 / DSM 6996 / JCM 21268 / NBRC 15278 / OCh 149)</name>
    <dbReference type="NCBI Taxonomy" id="391595"/>
    <lineage>
        <taxon>Bacteria</taxon>
        <taxon>Pseudomonadati</taxon>
        <taxon>Pseudomonadota</taxon>
        <taxon>Alphaproteobacteria</taxon>
        <taxon>Rhodobacterales</taxon>
        <taxon>Roseobacteraceae</taxon>
        <taxon>Roseobacter</taxon>
    </lineage>
</organism>
<keyword evidence="2" id="KW-1185">Reference proteome</keyword>
<dbReference type="Proteomes" id="UP000001353">
    <property type="component" value="Chromosome"/>
</dbReference>
<evidence type="ECO:0000313" key="2">
    <source>
        <dbReference type="Proteomes" id="UP000001353"/>
    </source>
</evidence>